<evidence type="ECO:0000313" key="2">
    <source>
        <dbReference type="EMBL" id="SHI60564.1"/>
    </source>
</evidence>
<evidence type="ECO:0000313" key="3">
    <source>
        <dbReference type="Proteomes" id="UP000184442"/>
    </source>
</evidence>
<keyword evidence="1" id="KW-1133">Transmembrane helix</keyword>
<dbReference type="PANTHER" id="PTHR36833">
    <property type="entry name" value="SLR0610 PROTEIN-RELATED"/>
    <property type="match status" value="1"/>
</dbReference>
<dbReference type="PANTHER" id="PTHR36833:SF2">
    <property type="entry name" value="SLR0610 PROTEIN"/>
    <property type="match status" value="1"/>
</dbReference>
<sequence>MQYRAHFVTQIALMFINSITSLVNILILMKVTPSIGGWNKAQMLLLQGTTWIVDSFFGGLFFFSLIRIPNIIQNYDIDFILLEPINTMFYVSMRYMNFGILLVLYGE</sequence>
<feature type="transmembrane region" description="Helical" evidence="1">
    <location>
        <begin position="87"/>
        <end position="106"/>
    </location>
</feature>
<keyword evidence="1" id="KW-0812">Transmembrane</keyword>
<dbReference type="Pfam" id="PF06182">
    <property type="entry name" value="ABC2_membrane_6"/>
    <property type="match status" value="1"/>
</dbReference>
<feature type="transmembrane region" description="Helical" evidence="1">
    <location>
        <begin position="7"/>
        <end position="28"/>
    </location>
</feature>
<name>A0A1M6CIJ3_9FIRM</name>
<dbReference type="Proteomes" id="UP000184442">
    <property type="component" value="Unassembled WGS sequence"/>
</dbReference>
<dbReference type="OrthoDB" id="9788195at2"/>
<protein>
    <submittedName>
        <fullName evidence="2">ABC-2 family transporter protein</fullName>
    </submittedName>
</protein>
<accession>A0A1M6CIJ3</accession>
<organism evidence="2 3">
    <name type="scientific">Lutispora thermophila DSM 19022</name>
    <dbReference type="NCBI Taxonomy" id="1122184"/>
    <lineage>
        <taxon>Bacteria</taxon>
        <taxon>Bacillati</taxon>
        <taxon>Bacillota</taxon>
        <taxon>Clostridia</taxon>
        <taxon>Lutisporales</taxon>
        <taxon>Lutisporaceae</taxon>
        <taxon>Lutispora</taxon>
    </lineage>
</organism>
<reference evidence="2 3" key="1">
    <citation type="submission" date="2016-11" db="EMBL/GenBank/DDBJ databases">
        <authorList>
            <person name="Jaros S."/>
            <person name="Januszkiewicz K."/>
            <person name="Wedrychowicz H."/>
        </authorList>
    </citation>
    <scope>NUCLEOTIDE SEQUENCE [LARGE SCALE GENOMIC DNA]</scope>
    <source>
        <strain evidence="2 3">DSM 19022</strain>
    </source>
</reference>
<feature type="transmembrane region" description="Helical" evidence="1">
    <location>
        <begin position="48"/>
        <end position="66"/>
    </location>
</feature>
<keyword evidence="1" id="KW-0472">Membrane</keyword>
<proteinExistence type="predicted"/>
<dbReference type="EMBL" id="FQZS01000005">
    <property type="protein sequence ID" value="SHI60564.1"/>
    <property type="molecule type" value="Genomic_DNA"/>
</dbReference>
<keyword evidence="3" id="KW-1185">Reference proteome</keyword>
<evidence type="ECO:0000256" key="1">
    <source>
        <dbReference type="SAM" id="Phobius"/>
    </source>
</evidence>
<gene>
    <name evidence="2" type="ORF">SAMN02745176_00786</name>
</gene>
<dbReference type="AlphaFoldDB" id="A0A1M6CIJ3"/>
<dbReference type="InterPro" id="IPR010390">
    <property type="entry name" value="ABC-2_transporter-like"/>
</dbReference>